<dbReference type="Pfam" id="PF10145">
    <property type="entry name" value="PhageMin_Tail"/>
    <property type="match status" value="1"/>
</dbReference>
<evidence type="ECO:0000256" key="2">
    <source>
        <dbReference type="SAM" id="Coils"/>
    </source>
</evidence>
<gene>
    <name evidence="5" type="ORF">HMPREF3293_00137</name>
</gene>
<proteinExistence type="predicted"/>
<keyword evidence="6" id="KW-1185">Reference proteome</keyword>
<feature type="domain" description="Phage tail tape measure protein" evidence="4">
    <location>
        <begin position="99"/>
        <end position="289"/>
    </location>
</feature>
<comment type="caution">
    <text evidence="5">The sequence shown here is derived from an EMBL/GenBank/DDBJ whole genome shotgun (WGS) entry which is preliminary data.</text>
</comment>
<evidence type="ECO:0000313" key="6">
    <source>
        <dbReference type="Proteomes" id="UP000070366"/>
    </source>
</evidence>
<keyword evidence="3" id="KW-1133">Transmembrane helix</keyword>
<keyword evidence="3" id="KW-0472">Membrane</keyword>
<evidence type="ECO:0000259" key="4">
    <source>
        <dbReference type="Pfam" id="PF10145"/>
    </source>
</evidence>
<evidence type="ECO:0000313" key="5">
    <source>
        <dbReference type="EMBL" id="KXK67001.1"/>
    </source>
</evidence>
<dbReference type="EMBL" id="LSZW01000010">
    <property type="protein sequence ID" value="KXK67001.1"/>
    <property type="molecule type" value="Genomic_DNA"/>
</dbReference>
<feature type="non-terminal residue" evidence="5">
    <location>
        <position position="722"/>
    </location>
</feature>
<evidence type="ECO:0000256" key="3">
    <source>
        <dbReference type="SAM" id="Phobius"/>
    </source>
</evidence>
<dbReference type="PANTHER" id="PTHR37813">
    <property type="entry name" value="FELS-2 PROPHAGE PROTEIN"/>
    <property type="match status" value="1"/>
</dbReference>
<dbReference type="NCBIfam" id="TIGR01760">
    <property type="entry name" value="tape_meas_TP901"/>
    <property type="match status" value="1"/>
</dbReference>
<name>A0A136Q8K6_9FIRM</name>
<dbReference type="InterPro" id="IPR010090">
    <property type="entry name" value="Phage_tape_meas"/>
</dbReference>
<keyword evidence="3" id="KW-0812">Transmembrane</keyword>
<sequence>MNTVDLGALRIGLIADLTKGLSDLDKLKKTTESVQTTAQKNLSKVGNAFMGIGTAITGTAIAIGTASTKAGIEFESAFAGVEKTVDATDEQLAELREGIIDLSKEMPQSASEISGVAEAAGQLGIKTENVLDFTKTMVMMGDSTNMSSETAATSLARLANITQMPQTEFNRLGSVIVALGNNLATTESEITDMGLRLAGAGKQIGLTEAQTLGLAGALSSVGIEAEAGGSAMSKVMVDMQLAVETGGESLDNFAKVAGMTAEDFQKSFRDDAAGALISFITGLQNAEQHGTSAIKVLDDMGITEVRMRDALLRAAGAGDLFTEAISLGTKAWDENTALTAEAGKRYETTESKIKILKNQITALFLKIADVVLPIVKQVISFISDLVEKLSNMSKSQQEMIIKIGLVVAAIGPLLIIMGTLMKSLSALMAHPIVLTITLVVAAIATLVAAISAVPTEMEMMSEAIDKNTEATNAWFESMNGARANLGDFSGMVNEYGQNASDLTSIIDENTQKINDIYAEAYSRGDELRQSEIDKINEYVDNIAEAQNRLAELEKSKAEARISSLQWQLDNMNLTAEEEQGILNTLQEVRADYTKATQDIISNEIAALDQRLQNNQISQEEYNRLREQALQKNQEYANTEKAMSDKLTTDLLASQQERFNLNMNDYNNRVHQFNKIEEIGQYHGEKMAAINNNETLSWFEKQVRLQAAEREMLTDFANFAAGQ</sequence>
<feature type="transmembrane region" description="Helical" evidence="3">
    <location>
        <begin position="399"/>
        <end position="420"/>
    </location>
</feature>
<dbReference type="RefSeq" id="WP_242861981.1">
    <property type="nucleotide sequence ID" value="NZ_KQ965477.1"/>
</dbReference>
<dbReference type="PANTHER" id="PTHR37813:SF1">
    <property type="entry name" value="FELS-2 PROPHAGE PROTEIN"/>
    <property type="match status" value="1"/>
</dbReference>
<keyword evidence="2" id="KW-0175">Coiled coil</keyword>
<feature type="transmembrane region" description="Helical" evidence="3">
    <location>
        <begin position="432"/>
        <end position="453"/>
    </location>
</feature>
<reference evidence="5 6" key="1">
    <citation type="submission" date="2016-02" db="EMBL/GenBank/DDBJ databases">
        <authorList>
            <person name="Wen L."/>
            <person name="He K."/>
            <person name="Yang H."/>
        </authorList>
    </citation>
    <scope>NUCLEOTIDE SEQUENCE [LARGE SCALE GENOMIC DNA]</scope>
    <source>
        <strain evidence="5 6">DSM 22607</strain>
    </source>
</reference>
<accession>A0A136Q8K6</accession>
<dbReference type="Proteomes" id="UP000070366">
    <property type="component" value="Unassembled WGS sequence"/>
</dbReference>
<feature type="coiled-coil region" evidence="2">
    <location>
        <begin position="528"/>
        <end position="574"/>
    </location>
</feature>
<feature type="coiled-coil region" evidence="2">
    <location>
        <begin position="607"/>
        <end position="641"/>
    </location>
</feature>
<organism evidence="5 6">
    <name type="scientific">Christensenella minuta</name>
    <dbReference type="NCBI Taxonomy" id="626937"/>
    <lineage>
        <taxon>Bacteria</taxon>
        <taxon>Bacillati</taxon>
        <taxon>Bacillota</taxon>
        <taxon>Clostridia</taxon>
        <taxon>Christensenellales</taxon>
        <taxon>Christensenellaceae</taxon>
        <taxon>Christensenella</taxon>
    </lineage>
</organism>
<keyword evidence="1" id="KW-1188">Viral release from host cell</keyword>
<evidence type="ECO:0000256" key="1">
    <source>
        <dbReference type="ARBA" id="ARBA00022612"/>
    </source>
</evidence>
<protein>
    <submittedName>
        <fullName evidence="5">Phage tail tape measure protein, TP901 family</fullName>
    </submittedName>
</protein>
<dbReference type="AlphaFoldDB" id="A0A136Q8K6"/>